<name>A0A4R5KES6_9BACL</name>
<dbReference type="RefSeq" id="WP_133233467.1">
    <property type="nucleotide sequence ID" value="NZ_SMRT01000015.1"/>
</dbReference>
<evidence type="ECO:0000256" key="1">
    <source>
        <dbReference type="ARBA" id="ARBA00023002"/>
    </source>
</evidence>
<dbReference type="EMBL" id="SMRT01000015">
    <property type="protein sequence ID" value="TDF93736.1"/>
    <property type="molecule type" value="Genomic_DNA"/>
</dbReference>
<dbReference type="Gene3D" id="3.40.50.720">
    <property type="entry name" value="NAD(P)-binding Rossmann-like Domain"/>
    <property type="match status" value="1"/>
</dbReference>
<dbReference type="SUPFAM" id="SSF55347">
    <property type="entry name" value="Glyceraldehyde-3-phosphate dehydrogenase-like, C-terminal domain"/>
    <property type="match status" value="1"/>
</dbReference>
<evidence type="ECO:0000259" key="3">
    <source>
        <dbReference type="Pfam" id="PF22725"/>
    </source>
</evidence>
<dbReference type="OrthoDB" id="9815825at2"/>
<gene>
    <name evidence="4" type="ORF">E1757_25380</name>
</gene>
<dbReference type="PANTHER" id="PTHR43818">
    <property type="entry name" value="BCDNA.GH03377"/>
    <property type="match status" value="1"/>
</dbReference>
<protein>
    <submittedName>
        <fullName evidence="4">Gfo/Idh/MocA family oxidoreductase</fullName>
    </submittedName>
</protein>
<organism evidence="4 5">
    <name type="scientific">Paenibacillus piri</name>
    <dbReference type="NCBI Taxonomy" id="2547395"/>
    <lineage>
        <taxon>Bacteria</taxon>
        <taxon>Bacillati</taxon>
        <taxon>Bacillota</taxon>
        <taxon>Bacilli</taxon>
        <taxon>Bacillales</taxon>
        <taxon>Paenibacillaceae</taxon>
        <taxon>Paenibacillus</taxon>
    </lineage>
</organism>
<dbReference type="SUPFAM" id="SSF51735">
    <property type="entry name" value="NAD(P)-binding Rossmann-fold domains"/>
    <property type="match status" value="1"/>
</dbReference>
<dbReference type="InterPro" id="IPR000683">
    <property type="entry name" value="Gfo/Idh/MocA-like_OxRdtase_N"/>
</dbReference>
<feature type="domain" description="Gfo/Idh/MocA-like oxidoreductase N-terminal" evidence="2">
    <location>
        <begin position="4"/>
        <end position="124"/>
    </location>
</feature>
<dbReference type="GO" id="GO:0016491">
    <property type="term" value="F:oxidoreductase activity"/>
    <property type="evidence" value="ECO:0007669"/>
    <property type="project" value="UniProtKB-KW"/>
</dbReference>
<dbReference type="GO" id="GO:0000166">
    <property type="term" value="F:nucleotide binding"/>
    <property type="evidence" value="ECO:0007669"/>
    <property type="project" value="InterPro"/>
</dbReference>
<dbReference type="InterPro" id="IPR055170">
    <property type="entry name" value="GFO_IDH_MocA-like_dom"/>
</dbReference>
<reference evidence="4 5" key="1">
    <citation type="submission" date="2019-03" db="EMBL/GenBank/DDBJ databases">
        <title>This is whole genome sequence of Paenibacillus sp MS74 strain.</title>
        <authorList>
            <person name="Trinh H.N."/>
        </authorList>
    </citation>
    <scope>NUCLEOTIDE SEQUENCE [LARGE SCALE GENOMIC DNA]</scope>
    <source>
        <strain evidence="4 5">MS74</strain>
    </source>
</reference>
<dbReference type="InterPro" id="IPR050463">
    <property type="entry name" value="Gfo/Idh/MocA_oxidrdct_glycsds"/>
</dbReference>
<evidence type="ECO:0000313" key="4">
    <source>
        <dbReference type="EMBL" id="TDF93736.1"/>
    </source>
</evidence>
<dbReference type="Pfam" id="PF01408">
    <property type="entry name" value="GFO_IDH_MocA"/>
    <property type="match status" value="1"/>
</dbReference>
<dbReference type="PANTHER" id="PTHR43818:SF11">
    <property type="entry name" value="BCDNA.GH03377"/>
    <property type="match status" value="1"/>
</dbReference>
<keyword evidence="5" id="KW-1185">Reference proteome</keyword>
<proteinExistence type="predicted"/>
<sequence>METVRWGIIGVGDVTEVKSGPGFRKAENSRLVAVMRRNGALAEDYAKRHGVPKWYDNAQSLIHDPEVDAVYIATPPAHHKEYTIEAAKVGKPVYVEKPMAMDYAECRQMITACEQARVPLYVAYYRRALPRFLKVQELLKSGAIGEVRFVTSTQLRQANDYGGELPWRVQPHLSGGGLFFDMASHTLDLLDFLFGPITEADGRADNQGGQYAAEDIVTGTYKFASGVYGMGTWCYAAYTEMDLNEIIGTKGKLSFSTLQDKPIVLTTGDRTESWMIDHPPHVQQPLIQSIVDELTGKQTVCPSDGISGARTSWVIEQMVKQYTAK</sequence>
<dbReference type="AlphaFoldDB" id="A0A4R5KES6"/>
<dbReference type="Proteomes" id="UP000295636">
    <property type="component" value="Unassembled WGS sequence"/>
</dbReference>
<comment type="caution">
    <text evidence="4">The sequence shown here is derived from an EMBL/GenBank/DDBJ whole genome shotgun (WGS) entry which is preliminary data.</text>
</comment>
<dbReference type="InterPro" id="IPR036291">
    <property type="entry name" value="NAD(P)-bd_dom_sf"/>
</dbReference>
<evidence type="ECO:0000313" key="5">
    <source>
        <dbReference type="Proteomes" id="UP000295636"/>
    </source>
</evidence>
<keyword evidence="1" id="KW-0560">Oxidoreductase</keyword>
<dbReference type="Gene3D" id="3.30.360.10">
    <property type="entry name" value="Dihydrodipicolinate Reductase, domain 2"/>
    <property type="match status" value="1"/>
</dbReference>
<evidence type="ECO:0000259" key="2">
    <source>
        <dbReference type="Pfam" id="PF01408"/>
    </source>
</evidence>
<accession>A0A4R5KES6</accession>
<feature type="domain" description="GFO/IDH/MocA-like oxidoreductase" evidence="3">
    <location>
        <begin position="132"/>
        <end position="253"/>
    </location>
</feature>
<dbReference type="Pfam" id="PF22725">
    <property type="entry name" value="GFO_IDH_MocA_C3"/>
    <property type="match status" value="1"/>
</dbReference>